<dbReference type="PROSITE" id="PS51257">
    <property type="entry name" value="PROKAR_LIPOPROTEIN"/>
    <property type="match status" value="1"/>
</dbReference>
<dbReference type="InterPro" id="IPR010653">
    <property type="entry name" value="NlpB/DapX"/>
</dbReference>
<accession>C3XAX7</accession>
<sequence length="392" mass="44455">MVLNKKVGSLLLGSLTVISLTSCSAFDTLMEADRIDYKSETPKTPGQRLEIPPDLTQMQRDNRYSIPETSSSGVVTASGYNQKQLEARPALAGTPGVVAPKEATDIRIEKHGSQRWLVVNRSPEVLWPEIKEFWQDNGFLINVDSPDTGIMETDWAENRAKIPQDFIRRTLGKVLDSLYSTGERDKFRTRLERNADGTTEIYISHRGAQEELVGVNQDSTVWTARPSDPELEAEFLSRLMVQLSDINQKEKVKAKALAESKTVVLAPKATLVKESDISKVEVHEPFDRVWRRVGLALDRVGFTVEDRDRSKGLYYVRYVDQDKDAKNTPEKQKGFFEKMFTFSENEKVAQRFQIAVREFDGKCDIVVLTDKGQPETTSTGKKIMNLLYEQLR</sequence>
<keyword evidence="2" id="KW-0449">Lipoprotein</keyword>
<dbReference type="eggNOG" id="COG3317">
    <property type="taxonomic scope" value="Bacteria"/>
</dbReference>
<reference evidence="2 3" key="1">
    <citation type="submission" date="2009-02" db="EMBL/GenBank/DDBJ databases">
        <title>The Genome Sequence of Oxalobacter formigenes OXCC13.</title>
        <authorList>
            <consortium name="The Broad Institute Genome Sequencing Platform"/>
            <person name="Ward D."/>
            <person name="Young S.K."/>
            <person name="Kodira C.D."/>
            <person name="Zeng Q."/>
            <person name="Koehrsen M."/>
            <person name="Alvarado L."/>
            <person name="Berlin A."/>
            <person name="Borenstein D."/>
            <person name="Chen Z."/>
            <person name="Engels R."/>
            <person name="Freedman E."/>
            <person name="Gellesch M."/>
            <person name="Goldberg J."/>
            <person name="Griggs A."/>
            <person name="Gujja S."/>
            <person name="Heiman D."/>
            <person name="Hepburn T."/>
            <person name="Howarth C."/>
            <person name="Jen D."/>
            <person name="Larson L."/>
            <person name="Lewis B."/>
            <person name="Mehta T."/>
            <person name="Park D."/>
            <person name="Pearson M."/>
            <person name="Roberts A."/>
            <person name="Saif S."/>
            <person name="Shea T."/>
            <person name="Shenoy N."/>
            <person name="Sisk P."/>
            <person name="Stolte C."/>
            <person name="Sykes S."/>
            <person name="Walk T."/>
            <person name="White J."/>
            <person name="Yandava C."/>
            <person name="Allison M.J."/>
            <person name="Lander E."/>
            <person name="Nusbaum C."/>
            <person name="Galagan J."/>
            <person name="Birren B."/>
        </authorList>
    </citation>
    <scope>NUCLEOTIDE SEQUENCE [LARGE SCALE GENOMIC DNA]</scope>
    <source>
        <strain evidence="2 3">OXCC13</strain>
    </source>
</reference>
<keyword evidence="1" id="KW-0732">Signal</keyword>
<protein>
    <submittedName>
        <fullName evidence="2">NlpB/DapX lipoprotein</fullName>
    </submittedName>
</protein>
<feature type="chain" id="PRO_5030167022" evidence="1">
    <location>
        <begin position="26"/>
        <end position="392"/>
    </location>
</feature>
<dbReference type="STRING" id="847.BRW83_0727"/>
<dbReference type="HOGENOM" id="CLU_056157_0_0_4"/>
<dbReference type="OrthoDB" id="5291099at2"/>
<dbReference type="InterPro" id="IPR042268">
    <property type="entry name" value="BamC_C"/>
</dbReference>
<dbReference type="GeneID" id="77134629"/>
<organism evidence="2 3">
    <name type="scientific">Oxalobacter formigenes OXCC13</name>
    <dbReference type="NCBI Taxonomy" id="556269"/>
    <lineage>
        <taxon>Bacteria</taxon>
        <taxon>Pseudomonadati</taxon>
        <taxon>Pseudomonadota</taxon>
        <taxon>Betaproteobacteria</taxon>
        <taxon>Burkholderiales</taxon>
        <taxon>Oxalobacteraceae</taxon>
        <taxon>Oxalobacter</taxon>
    </lineage>
</organism>
<evidence type="ECO:0000313" key="2">
    <source>
        <dbReference type="EMBL" id="EEO30353.1"/>
    </source>
</evidence>
<dbReference type="Gene3D" id="3.30.310.170">
    <property type="entry name" value="Outer membrane protein assembly factor BamC"/>
    <property type="match status" value="1"/>
</dbReference>
<feature type="signal peptide" evidence="1">
    <location>
        <begin position="1"/>
        <end position="25"/>
    </location>
</feature>
<dbReference type="RefSeq" id="WP_005881435.1">
    <property type="nucleotide sequence ID" value="NZ_CP019430.1"/>
</dbReference>
<proteinExistence type="predicted"/>
<name>C3XAX7_OXAFO</name>
<dbReference type="Proteomes" id="UP000005089">
    <property type="component" value="Unassembled WGS sequence"/>
</dbReference>
<keyword evidence="3" id="KW-1185">Reference proteome</keyword>
<gene>
    <name evidence="2" type="ORF">OFBG_01381</name>
</gene>
<dbReference type="Pfam" id="PF06804">
    <property type="entry name" value="Lipoprotein_18"/>
    <property type="match status" value="1"/>
</dbReference>
<dbReference type="AlphaFoldDB" id="C3XAX7"/>
<dbReference type="EMBL" id="GG658170">
    <property type="protein sequence ID" value="EEO30353.1"/>
    <property type="molecule type" value="Genomic_DNA"/>
</dbReference>
<evidence type="ECO:0000256" key="1">
    <source>
        <dbReference type="SAM" id="SignalP"/>
    </source>
</evidence>
<evidence type="ECO:0000313" key="3">
    <source>
        <dbReference type="Proteomes" id="UP000005089"/>
    </source>
</evidence>